<dbReference type="Pfam" id="PF00210">
    <property type="entry name" value="Ferritin"/>
    <property type="match status" value="1"/>
</dbReference>
<dbReference type="GO" id="GO:0008199">
    <property type="term" value="F:ferric iron binding"/>
    <property type="evidence" value="ECO:0007669"/>
    <property type="project" value="InterPro"/>
</dbReference>
<keyword evidence="2" id="KW-0560">Oxidoreductase</keyword>
<dbReference type="EMBL" id="VSSQ01117125">
    <property type="protein sequence ID" value="MPN51724.1"/>
    <property type="molecule type" value="Genomic_DNA"/>
</dbReference>
<dbReference type="InterPro" id="IPR009040">
    <property type="entry name" value="Ferritin-like_diiron"/>
</dbReference>
<dbReference type="AlphaFoldDB" id="A0A645ITK2"/>
<accession>A0A645ITK2</accession>
<dbReference type="InterPro" id="IPR009078">
    <property type="entry name" value="Ferritin-like_SF"/>
</dbReference>
<protein>
    <submittedName>
        <fullName evidence="2">Bacterial non-heme ferritin</fullName>
        <ecNumber evidence="2">1.16.3.2</ecNumber>
    </submittedName>
</protein>
<dbReference type="SUPFAM" id="SSF47240">
    <property type="entry name" value="Ferritin-like"/>
    <property type="match status" value="1"/>
</dbReference>
<dbReference type="GO" id="GO:0016491">
    <property type="term" value="F:oxidoreductase activity"/>
    <property type="evidence" value="ECO:0007669"/>
    <property type="project" value="UniProtKB-KW"/>
</dbReference>
<evidence type="ECO:0000313" key="2">
    <source>
        <dbReference type="EMBL" id="MPN51724.1"/>
    </source>
</evidence>
<dbReference type="EC" id="1.16.3.2" evidence="2"/>
<comment type="caution">
    <text evidence="2">The sequence shown here is derived from an EMBL/GenBank/DDBJ whole genome shotgun (WGS) entry which is preliminary data.</text>
</comment>
<dbReference type="InterPro" id="IPR008331">
    <property type="entry name" value="Ferritin_DPS_dom"/>
</dbReference>
<evidence type="ECO:0000259" key="1">
    <source>
        <dbReference type="PROSITE" id="PS50905"/>
    </source>
</evidence>
<organism evidence="2">
    <name type="scientific">bioreactor metagenome</name>
    <dbReference type="NCBI Taxonomy" id="1076179"/>
    <lineage>
        <taxon>unclassified sequences</taxon>
        <taxon>metagenomes</taxon>
        <taxon>ecological metagenomes</taxon>
    </lineage>
</organism>
<reference evidence="2" key="1">
    <citation type="submission" date="2019-08" db="EMBL/GenBank/DDBJ databases">
        <authorList>
            <person name="Kucharzyk K."/>
            <person name="Murdoch R.W."/>
            <person name="Higgins S."/>
            <person name="Loffler F."/>
        </authorList>
    </citation>
    <scope>NUCLEOTIDE SEQUENCE</scope>
</reference>
<dbReference type="PROSITE" id="PS50905">
    <property type="entry name" value="FERRITIN_LIKE"/>
    <property type="match status" value="1"/>
</dbReference>
<proteinExistence type="predicted"/>
<sequence length="123" mass="14317">MAHCRFFMEYIAFVGHKWEMRELKAQTNEYESVLDVFKKGLEHEKFITACIKDLYDQAVLDKDYHAQKFLSWYIEEQAEEEDNFTTWVAKLERAQTGPGLTLLDGEAGARMFNPPANPPVKPL</sequence>
<name>A0A645ITK2_9ZZZZ</name>
<dbReference type="InterPro" id="IPR012347">
    <property type="entry name" value="Ferritin-like"/>
</dbReference>
<gene>
    <name evidence="2" type="primary">ftn_10</name>
    <name evidence="2" type="ORF">SDC9_199373</name>
</gene>
<feature type="domain" description="Ferritin-like diiron" evidence="1">
    <location>
        <begin position="1"/>
        <end position="95"/>
    </location>
</feature>
<dbReference type="Gene3D" id="1.20.1260.10">
    <property type="match status" value="1"/>
</dbReference>